<proteinExistence type="predicted"/>
<dbReference type="AlphaFoldDB" id="A0A8S3PS92"/>
<feature type="compositionally biased region" description="Polar residues" evidence="1">
    <location>
        <begin position="117"/>
        <end position="130"/>
    </location>
</feature>
<keyword evidence="3" id="KW-1185">Reference proteome</keyword>
<gene>
    <name evidence="2" type="ORF">MEDL_2120</name>
</gene>
<dbReference type="EMBL" id="CAJPWZ010000141">
    <property type="protein sequence ID" value="CAG2186586.1"/>
    <property type="molecule type" value="Genomic_DNA"/>
</dbReference>
<dbReference type="Proteomes" id="UP000683360">
    <property type="component" value="Unassembled WGS sequence"/>
</dbReference>
<feature type="compositionally biased region" description="Polar residues" evidence="1">
    <location>
        <begin position="153"/>
        <end position="163"/>
    </location>
</feature>
<feature type="compositionally biased region" description="Low complexity" evidence="1">
    <location>
        <begin position="131"/>
        <end position="140"/>
    </location>
</feature>
<feature type="compositionally biased region" description="Polar residues" evidence="1">
    <location>
        <begin position="27"/>
        <end position="42"/>
    </location>
</feature>
<name>A0A8S3PS92_MYTED</name>
<evidence type="ECO:0000313" key="3">
    <source>
        <dbReference type="Proteomes" id="UP000683360"/>
    </source>
</evidence>
<accession>A0A8S3PS92</accession>
<evidence type="ECO:0000313" key="2">
    <source>
        <dbReference type="EMBL" id="CAG2186586.1"/>
    </source>
</evidence>
<comment type="caution">
    <text evidence="2">The sequence shown here is derived from an EMBL/GenBank/DDBJ whole genome shotgun (WGS) entry which is preliminary data.</text>
</comment>
<sequence>MSSKRSLYIKQQLLKFSLQLKNKRQQGKQTTTEQTATPSEADTTTVQLSMMETQTTTVYQTTTLKILTTTAEQMTKGKKLRQTDHYSTEADATTVQLTNDNREQTTTEQTLLPQRQIQQRSNYRASTEAPTTTVDQTTTQDSRHNCRTKRQQGNKLQQNQTTAPYRGGYNNGSTVNVDGGSNYHCRSNSNLQILTATAEQMTTGGTNYDRTNHCSTEADTTTVQLSTSMELQLPLGRYNNQFNCQLRLETPTTTVDQNNKLLKFSLQTAEQTTTGEQTTTEQTTTPQRQIQQRFNCQRLTGNSTTTVDQTTTSEILTTTAEQMTI</sequence>
<feature type="region of interest" description="Disordered" evidence="1">
    <location>
        <begin position="22"/>
        <end position="42"/>
    </location>
</feature>
<protein>
    <submittedName>
        <fullName evidence="2">Uncharacterized protein</fullName>
    </submittedName>
</protein>
<organism evidence="2 3">
    <name type="scientific">Mytilus edulis</name>
    <name type="common">Blue mussel</name>
    <dbReference type="NCBI Taxonomy" id="6550"/>
    <lineage>
        <taxon>Eukaryota</taxon>
        <taxon>Metazoa</taxon>
        <taxon>Spiralia</taxon>
        <taxon>Lophotrochozoa</taxon>
        <taxon>Mollusca</taxon>
        <taxon>Bivalvia</taxon>
        <taxon>Autobranchia</taxon>
        <taxon>Pteriomorphia</taxon>
        <taxon>Mytilida</taxon>
        <taxon>Mytiloidea</taxon>
        <taxon>Mytilidae</taxon>
        <taxon>Mytilinae</taxon>
        <taxon>Mytilus</taxon>
    </lineage>
</organism>
<reference evidence="2" key="1">
    <citation type="submission" date="2021-03" db="EMBL/GenBank/DDBJ databases">
        <authorList>
            <person name="Bekaert M."/>
        </authorList>
    </citation>
    <scope>NUCLEOTIDE SEQUENCE</scope>
</reference>
<feature type="region of interest" description="Disordered" evidence="1">
    <location>
        <begin position="115"/>
        <end position="170"/>
    </location>
</feature>
<evidence type="ECO:0000256" key="1">
    <source>
        <dbReference type="SAM" id="MobiDB-lite"/>
    </source>
</evidence>
<feature type="region of interest" description="Disordered" evidence="1">
    <location>
        <begin position="269"/>
        <end position="288"/>
    </location>
</feature>